<keyword evidence="3" id="KW-0472">Membrane</keyword>
<evidence type="ECO:0000256" key="3">
    <source>
        <dbReference type="SAM" id="Phobius"/>
    </source>
</evidence>
<evidence type="ECO:0000313" key="5">
    <source>
        <dbReference type="Proteomes" id="UP000623467"/>
    </source>
</evidence>
<feature type="transmembrane region" description="Helical" evidence="3">
    <location>
        <begin position="258"/>
        <end position="278"/>
    </location>
</feature>
<dbReference type="PANTHER" id="PTHR36840:SF1">
    <property type="entry name" value="BLL5714 PROTEIN"/>
    <property type="match status" value="1"/>
</dbReference>
<name>A0A8H6YWQ7_9AGAR</name>
<gene>
    <name evidence="4" type="ORF">MSAN_00919200</name>
</gene>
<organism evidence="4 5">
    <name type="scientific">Mycena sanguinolenta</name>
    <dbReference type="NCBI Taxonomy" id="230812"/>
    <lineage>
        <taxon>Eukaryota</taxon>
        <taxon>Fungi</taxon>
        <taxon>Dikarya</taxon>
        <taxon>Basidiomycota</taxon>
        <taxon>Agaricomycotina</taxon>
        <taxon>Agaricomycetes</taxon>
        <taxon>Agaricomycetidae</taxon>
        <taxon>Agaricales</taxon>
        <taxon>Marasmiineae</taxon>
        <taxon>Mycenaceae</taxon>
        <taxon>Mycena</taxon>
    </lineage>
</organism>
<dbReference type="OrthoDB" id="191995at2759"/>
<feature type="transmembrane region" description="Helical" evidence="3">
    <location>
        <begin position="463"/>
        <end position="488"/>
    </location>
</feature>
<feature type="transmembrane region" description="Helical" evidence="3">
    <location>
        <begin position="188"/>
        <end position="210"/>
    </location>
</feature>
<dbReference type="InterPro" id="IPR010640">
    <property type="entry name" value="Low_temperature_requirement_A"/>
</dbReference>
<evidence type="ECO:0000256" key="1">
    <source>
        <dbReference type="SAM" id="Coils"/>
    </source>
</evidence>
<feature type="transmembrane region" description="Helical" evidence="3">
    <location>
        <begin position="541"/>
        <end position="563"/>
    </location>
</feature>
<keyword evidence="1" id="KW-0175">Coiled coil</keyword>
<feature type="transmembrane region" description="Helical" evidence="3">
    <location>
        <begin position="230"/>
        <end position="251"/>
    </location>
</feature>
<dbReference type="Proteomes" id="UP000623467">
    <property type="component" value="Unassembled WGS sequence"/>
</dbReference>
<evidence type="ECO:0000256" key="2">
    <source>
        <dbReference type="SAM" id="MobiDB-lite"/>
    </source>
</evidence>
<sequence length="676" mass="75686">MDESVSELRQRISALEVELQTAQAAKEEAESQLANERIERKHAEHARHAAHNLASYGHSDEIIFVQPEDQDQGFIYRFSKGLGTRASVCRIMVRYNLDQFFQRPRLHQWLSGGKIYREARELQSSRFELFFDLLFVGMVHQISEAAADQPTSIGFAKYILTFMPAFSIWSDVRDIANQYGSDMTDQRVYILWMMLLLVGYSNNATAIEFGNDLEEGVITEDSFTAMRWTLGFFCVAKVSRVFLQLVYALFLPLSRKPLFVSTLNAIPTAILFFIGIFTSLHVTIALVVIGIALDHILRVVGVLFYKTMQILGRKYERKRQYSRQNSCAWSIGDEPKTPGVEKSMSDERGRRTVNSSTTAVNEEPPVDAIRVLCQHTAAKEEYRIPAVNIEHHVERLGAFVTVVLGEMVVNVFLKSSTPVGLNMESGRSILCLMIAFNLNWMYFGSQACRHFIHAIRRHWFTGFLFTTLHLPLCMALLLASSAIPHLVISTSIDSELGGGLKWFFGAGLGASVWTMATIGLLHKNLDDEEGLTERATVRRTISRRVVLGIRYAAGLAMMLVPIADDLSSIQFLAIYVGITAFFDYGGDCCADREKGAGIGCRDRGGRGGYIDCYLPYAWVFNVLEDNDALKRVLLCIPELGSSCARLTISHDGLIHHVIAASPEFHLDSDSLTAATL</sequence>
<evidence type="ECO:0000313" key="4">
    <source>
        <dbReference type="EMBL" id="KAF7366614.1"/>
    </source>
</evidence>
<feature type="coiled-coil region" evidence="1">
    <location>
        <begin position="5"/>
        <end position="46"/>
    </location>
</feature>
<feature type="transmembrane region" description="Helical" evidence="3">
    <location>
        <begin position="500"/>
        <end position="521"/>
    </location>
</feature>
<proteinExistence type="predicted"/>
<dbReference type="PANTHER" id="PTHR36840">
    <property type="entry name" value="BLL5714 PROTEIN"/>
    <property type="match status" value="1"/>
</dbReference>
<accession>A0A8H6YWQ7</accession>
<keyword evidence="3" id="KW-1133">Transmembrane helix</keyword>
<dbReference type="EMBL" id="JACAZH010000006">
    <property type="protein sequence ID" value="KAF7366614.1"/>
    <property type="molecule type" value="Genomic_DNA"/>
</dbReference>
<keyword evidence="5" id="KW-1185">Reference proteome</keyword>
<dbReference type="AlphaFoldDB" id="A0A8H6YWQ7"/>
<protein>
    <submittedName>
        <fullName evidence="4">Uncharacterized protein</fullName>
    </submittedName>
</protein>
<feature type="region of interest" description="Disordered" evidence="2">
    <location>
        <begin position="332"/>
        <end position="359"/>
    </location>
</feature>
<dbReference type="Pfam" id="PF06772">
    <property type="entry name" value="LtrA"/>
    <property type="match status" value="1"/>
</dbReference>
<keyword evidence="3" id="KW-0812">Transmembrane</keyword>
<reference evidence="4" key="1">
    <citation type="submission" date="2020-05" db="EMBL/GenBank/DDBJ databases">
        <title>Mycena genomes resolve the evolution of fungal bioluminescence.</title>
        <authorList>
            <person name="Tsai I.J."/>
        </authorList>
    </citation>
    <scope>NUCLEOTIDE SEQUENCE</scope>
    <source>
        <strain evidence="4">160909Yilan</strain>
    </source>
</reference>
<comment type="caution">
    <text evidence="4">The sequence shown here is derived from an EMBL/GenBank/DDBJ whole genome shotgun (WGS) entry which is preliminary data.</text>
</comment>
<feature type="transmembrane region" description="Helical" evidence="3">
    <location>
        <begin position="284"/>
        <end position="305"/>
    </location>
</feature>